<name>A0A845F251_9BACL</name>
<protein>
    <submittedName>
        <fullName evidence="1">Uncharacterized protein</fullName>
    </submittedName>
</protein>
<organism evidence="1 2">
    <name type="scientific">Guptibacillus hwajinpoensis</name>
    <dbReference type="NCBI Taxonomy" id="208199"/>
    <lineage>
        <taxon>Bacteria</taxon>
        <taxon>Bacillati</taxon>
        <taxon>Bacillota</taxon>
        <taxon>Bacilli</taxon>
        <taxon>Bacillales</taxon>
        <taxon>Guptibacillaceae</taxon>
        <taxon>Guptibacillus</taxon>
    </lineage>
</organism>
<accession>A0A845F251</accession>
<proteinExistence type="predicted"/>
<evidence type="ECO:0000313" key="1">
    <source>
        <dbReference type="EMBL" id="MYL65112.1"/>
    </source>
</evidence>
<dbReference type="Proteomes" id="UP000447833">
    <property type="component" value="Unassembled WGS sequence"/>
</dbReference>
<reference evidence="1 2" key="1">
    <citation type="submission" date="2019-11" db="EMBL/GenBank/DDBJ databases">
        <title>Genome sequences of 17 halophilic strains isolated from different environments.</title>
        <authorList>
            <person name="Furrow R.E."/>
        </authorList>
    </citation>
    <scope>NUCLEOTIDE SEQUENCE [LARGE SCALE GENOMIC DNA]</scope>
    <source>
        <strain evidence="1 2">22506_14_FS</strain>
    </source>
</reference>
<evidence type="ECO:0000313" key="2">
    <source>
        <dbReference type="Proteomes" id="UP000447833"/>
    </source>
</evidence>
<sequence length="75" mass="8420">MKKAQMLIAIPSGFLLVFSLLTSYKAGQFIAMAGLFITLLVRQIRLWKYGTILDHPSRRYEGEVEEELDGGGSDK</sequence>
<dbReference type="RefSeq" id="WP_160920481.1">
    <property type="nucleotide sequence ID" value="NZ_WMEY01000005.1"/>
</dbReference>
<dbReference type="EMBL" id="WMEY01000005">
    <property type="protein sequence ID" value="MYL65112.1"/>
    <property type="molecule type" value="Genomic_DNA"/>
</dbReference>
<dbReference type="AlphaFoldDB" id="A0A845F251"/>
<gene>
    <name evidence="1" type="ORF">GLW07_17275</name>
</gene>
<comment type="caution">
    <text evidence="1">The sequence shown here is derived from an EMBL/GenBank/DDBJ whole genome shotgun (WGS) entry which is preliminary data.</text>
</comment>